<dbReference type="STRING" id="1797729.A3A60_03105"/>
<dbReference type="CDD" id="cd09279">
    <property type="entry name" value="RNase_HI_like"/>
    <property type="match status" value="1"/>
</dbReference>
<dbReference type="InterPro" id="IPR002156">
    <property type="entry name" value="RNaseH_domain"/>
</dbReference>
<protein>
    <recommendedName>
        <fullName evidence="1">RNase H type-1 domain-containing protein</fullName>
    </recommendedName>
</protein>
<proteinExistence type="predicted"/>
<sequence length="135" mass="14994">MLTVFCDGGSRGNPGKSAFGFVVLNNGQIIKEGAGAIGHATNNFAEYTALIKALEWLGKNRNGEELEINMDSKLVVSQVSGLFKVKNATIRGLLFKIRELEGSFVRINYKYIPREQNTDADKLVNKVLDELEFRI</sequence>
<dbReference type="AlphaFoldDB" id="A0A1F5I2L9"/>
<dbReference type="PANTHER" id="PTHR46387">
    <property type="entry name" value="POLYNUCLEOTIDYL TRANSFERASE, RIBONUCLEASE H-LIKE SUPERFAMILY PROTEIN"/>
    <property type="match status" value="1"/>
</dbReference>
<accession>A0A1F5I2L9</accession>
<dbReference type="Pfam" id="PF13456">
    <property type="entry name" value="RVT_3"/>
    <property type="match status" value="1"/>
</dbReference>
<dbReference type="Gene3D" id="3.30.420.10">
    <property type="entry name" value="Ribonuclease H-like superfamily/Ribonuclease H"/>
    <property type="match status" value="1"/>
</dbReference>
<dbReference type="InterPro" id="IPR012337">
    <property type="entry name" value="RNaseH-like_sf"/>
</dbReference>
<reference evidence="2 3" key="1">
    <citation type="journal article" date="2016" name="Nat. Commun.">
        <title>Thousands of microbial genomes shed light on interconnected biogeochemical processes in an aquifer system.</title>
        <authorList>
            <person name="Anantharaman K."/>
            <person name="Brown C.T."/>
            <person name="Hug L.A."/>
            <person name="Sharon I."/>
            <person name="Castelle C.J."/>
            <person name="Probst A.J."/>
            <person name="Thomas B.C."/>
            <person name="Singh A."/>
            <person name="Wilkins M.J."/>
            <person name="Karaoz U."/>
            <person name="Brodie E.L."/>
            <person name="Williams K.H."/>
            <person name="Hubbard S.S."/>
            <person name="Banfield J.F."/>
        </authorList>
    </citation>
    <scope>NUCLEOTIDE SEQUENCE [LARGE SCALE GENOMIC DNA]</scope>
</reference>
<evidence type="ECO:0000259" key="1">
    <source>
        <dbReference type="PROSITE" id="PS50879"/>
    </source>
</evidence>
<comment type="caution">
    <text evidence="2">The sequence shown here is derived from an EMBL/GenBank/DDBJ whole genome shotgun (WGS) entry which is preliminary data.</text>
</comment>
<gene>
    <name evidence="2" type="ORF">A3A60_03105</name>
</gene>
<evidence type="ECO:0000313" key="3">
    <source>
        <dbReference type="Proteomes" id="UP000179227"/>
    </source>
</evidence>
<dbReference type="Proteomes" id="UP000179227">
    <property type="component" value="Unassembled WGS sequence"/>
</dbReference>
<dbReference type="EMBL" id="MFBS01000010">
    <property type="protein sequence ID" value="OGE10505.1"/>
    <property type="molecule type" value="Genomic_DNA"/>
</dbReference>
<dbReference type="GO" id="GO:0003676">
    <property type="term" value="F:nucleic acid binding"/>
    <property type="evidence" value="ECO:0007669"/>
    <property type="project" value="InterPro"/>
</dbReference>
<dbReference type="PANTHER" id="PTHR46387:SF2">
    <property type="entry name" value="RIBONUCLEASE HI"/>
    <property type="match status" value="1"/>
</dbReference>
<evidence type="ECO:0000313" key="2">
    <source>
        <dbReference type="EMBL" id="OGE10505.1"/>
    </source>
</evidence>
<dbReference type="InterPro" id="IPR036397">
    <property type="entry name" value="RNaseH_sf"/>
</dbReference>
<dbReference type="PROSITE" id="PS50879">
    <property type="entry name" value="RNASE_H_1"/>
    <property type="match status" value="1"/>
</dbReference>
<name>A0A1F5I2L9_9BACT</name>
<dbReference type="GO" id="GO:0004523">
    <property type="term" value="F:RNA-DNA hybrid ribonuclease activity"/>
    <property type="evidence" value="ECO:0007669"/>
    <property type="project" value="InterPro"/>
</dbReference>
<feature type="domain" description="RNase H type-1" evidence="1">
    <location>
        <begin position="1"/>
        <end position="129"/>
    </location>
</feature>
<dbReference type="SUPFAM" id="SSF53098">
    <property type="entry name" value="Ribonuclease H-like"/>
    <property type="match status" value="1"/>
</dbReference>
<organism evidence="2 3">
    <name type="scientific">Candidatus Curtissbacteria bacterium RIFCSPLOWO2_01_FULL_42_26</name>
    <dbReference type="NCBI Taxonomy" id="1797729"/>
    <lineage>
        <taxon>Bacteria</taxon>
        <taxon>Candidatus Curtissiibacteriota</taxon>
    </lineage>
</organism>